<sequence length="182" mass="20399">MAISVQRDCAASQARDTCNLFSGRHQRLPDFSVWCMDTLPLPKATSPIRRYCQTRRCKYPLTRVLLIYVADESIRLRRAACRGATLWLASASGCHHLPNTCTCASTRHLRHSSKPVNQSRSNPNRCGAQNHVTVWRAECEARQATEAEGREETKRRKALHDKRPTGVAASARPGNSAIRHVP</sequence>
<feature type="region of interest" description="Disordered" evidence="1">
    <location>
        <begin position="144"/>
        <end position="182"/>
    </location>
</feature>
<keyword evidence="3" id="KW-1185">Reference proteome</keyword>
<gene>
    <name evidence="2" type="ORF">FVE85_4984</name>
</gene>
<reference evidence="3" key="1">
    <citation type="journal article" date="2019" name="Nat. Commun.">
        <title>Expansion of phycobilisome linker gene families in mesophilic red algae.</title>
        <authorList>
            <person name="Lee J."/>
            <person name="Kim D."/>
            <person name="Bhattacharya D."/>
            <person name="Yoon H.S."/>
        </authorList>
    </citation>
    <scope>NUCLEOTIDE SEQUENCE [LARGE SCALE GENOMIC DNA]</scope>
    <source>
        <strain evidence="3">CCMP 1328</strain>
    </source>
</reference>
<organism evidence="2 3">
    <name type="scientific">Porphyridium purpureum</name>
    <name type="common">Red alga</name>
    <name type="synonym">Porphyridium cruentum</name>
    <dbReference type="NCBI Taxonomy" id="35688"/>
    <lineage>
        <taxon>Eukaryota</taxon>
        <taxon>Rhodophyta</taxon>
        <taxon>Bangiophyceae</taxon>
        <taxon>Porphyridiales</taxon>
        <taxon>Porphyridiaceae</taxon>
        <taxon>Porphyridium</taxon>
    </lineage>
</organism>
<dbReference type="AlphaFoldDB" id="A0A5J4YTV9"/>
<evidence type="ECO:0000256" key="1">
    <source>
        <dbReference type="SAM" id="MobiDB-lite"/>
    </source>
</evidence>
<evidence type="ECO:0000313" key="2">
    <source>
        <dbReference type="EMBL" id="KAA8493847.1"/>
    </source>
</evidence>
<name>A0A5J4YTV9_PORPP</name>
<feature type="compositionally biased region" description="Basic and acidic residues" evidence="1">
    <location>
        <begin position="144"/>
        <end position="154"/>
    </location>
</feature>
<comment type="caution">
    <text evidence="2">The sequence shown here is derived from an EMBL/GenBank/DDBJ whole genome shotgun (WGS) entry which is preliminary data.</text>
</comment>
<dbReference type="Proteomes" id="UP000324585">
    <property type="component" value="Unassembled WGS sequence"/>
</dbReference>
<dbReference type="EMBL" id="VRMN01000006">
    <property type="protein sequence ID" value="KAA8493847.1"/>
    <property type="molecule type" value="Genomic_DNA"/>
</dbReference>
<evidence type="ECO:0000313" key="3">
    <source>
        <dbReference type="Proteomes" id="UP000324585"/>
    </source>
</evidence>
<accession>A0A5J4YTV9</accession>
<protein>
    <submittedName>
        <fullName evidence="2">Uncharacterized protein</fullName>
    </submittedName>
</protein>
<proteinExistence type="predicted"/>